<name>A0A0D2ZSB7_BRAOL</name>
<evidence type="ECO:0000313" key="4">
    <source>
        <dbReference type="Proteomes" id="UP000032141"/>
    </source>
</evidence>
<dbReference type="EnsemblPlants" id="Bo00930s010.1">
    <property type="protein sequence ID" value="Bo00930s010.1"/>
    <property type="gene ID" value="Bo00930s010"/>
</dbReference>
<dbReference type="Proteomes" id="UP000032141">
    <property type="component" value="Unassembled WGS sequence"/>
</dbReference>
<keyword evidence="4" id="KW-1185">Reference proteome</keyword>
<dbReference type="HOGENOM" id="CLU_2797509_0_0_1"/>
<keyword evidence="1" id="KW-0472">Membrane</keyword>
<protein>
    <submittedName>
        <fullName evidence="3">Uncharacterized protein</fullName>
    </submittedName>
</protein>
<keyword evidence="2" id="KW-0732">Signal</keyword>
<feature type="chain" id="PRO_5002271686" evidence="2">
    <location>
        <begin position="17"/>
        <end position="68"/>
    </location>
</feature>
<feature type="transmembrane region" description="Helical" evidence="1">
    <location>
        <begin position="48"/>
        <end position="66"/>
    </location>
</feature>
<keyword evidence="1" id="KW-0812">Transmembrane</keyword>
<sequence length="68" mass="7889">MLLVLVHMNLVLEALCQSRKGQMKNKTVVIKQTKKALLPFKNRTKLKVSNVLIMIHLLITLFLLMFQI</sequence>
<reference evidence="3" key="1">
    <citation type="journal article" date="2014" name="Genome Biol.">
        <title>Transcriptome and methylome profiling reveals relics of genome dominance in the mesopolyploid Brassica oleracea.</title>
        <authorList>
            <person name="Parkin I.A."/>
            <person name="Koh C."/>
            <person name="Tang H."/>
            <person name="Robinson S.J."/>
            <person name="Kagale S."/>
            <person name="Clarke W.E."/>
            <person name="Town C.D."/>
            <person name="Nixon J."/>
            <person name="Krishnakumar V."/>
            <person name="Bidwell S.L."/>
            <person name="Denoeud F."/>
            <person name="Belcram H."/>
            <person name="Links M.G."/>
            <person name="Just J."/>
            <person name="Clarke C."/>
            <person name="Bender T."/>
            <person name="Huebert T."/>
            <person name="Mason A.S."/>
            <person name="Pires J.C."/>
            <person name="Barker G."/>
            <person name="Moore J."/>
            <person name="Walley P.G."/>
            <person name="Manoli S."/>
            <person name="Batley J."/>
            <person name="Edwards D."/>
            <person name="Nelson M.N."/>
            <person name="Wang X."/>
            <person name="Paterson A.H."/>
            <person name="King G."/>
            <person name="Bancroft I."/>
            <person name="Chalhoub B."/>
            <person name="Sharpe A.G."/>
        </authorList>
    </citation>
    <scope>NUCLEOTIDE SEQUENCE [LARGE SCALE GENOMIC DNA]</scope>
    <source>
        <strain evidence="3">cv. TO1000</strain>
    </source>
</reference>
<organism evidence="3 4">
    <name type="scientific">Brassica oleracea var. oleracea</name>
    <dbReference type="NCBI Taxonomy" id="109376"/>
    <lineage>
        <taxon>Eukaryota</taxon>
        <taxon>Viridiplantae</taxon>
        <taxon>Streptophyta</taxon>
        <taxon>Embryophyta</taxon>
        <taxon>Tracheophyta</taxon>
        <taxon>Spermatophyta</taxon>
        <taxon>Magnoliopsida</taxon>
        <taxon>eudicotyledons</taxon>
        <taxon>Gunneridae</taxon>
        <taxon>Pentapetalae</taxon>
        <taxon>rosids</taxon>
        <taxon>malvids</taxon>
        <taxon>Brassicales</taxon>
        <taxon>Brassicaceae</taxon>
        <taxon>Brassiceae</taxon>
        <taxon>Brassica</taxon>
    </lineage>
</organism>
<accession>A0A0D2ZSB7</accession>
<keyword evidence="1" id="KW-1133">Transmembrane helix</keyword>
<dbReference type="Gramene" id="Bo00930s010.1">
    <property type="protein sequence ID" value="Bo00930s010.1"/>
    <property type="gene ID" value="Bo00930s010"/>
</dbReference>
<evidence type="ECO:0000256" key="2">
    <source>
        <dbReference type="SAM" id="SignalP"/>
    </source>
</evidence>
<evidence type="ECO:0000256" key="1">
    <source>
        <dbReference type="SAM" id="Phobius"/>
    </source>
</evidence>
<evidence type="ECO:0000313" key="3">
    <source>
        <dbReference type="EnsemblPlants" id="Bo00930s010.1"/>
    </source>
</evidence>
<feature type="signal peptide" evidence="2">
    <location>
        <begin position="1"/>
        <end position="16"/>
    </location>
</feature>
<dbReference type="AlphaFoldDB" id="A0A0D2ZSB7"/>
<proteinExistence type="predicted"/>
<reference evidence="3" key="2">
    <citation type="submission" date="2015-06" db="UniProtKB">
        <authorList>
            <consortium name="EnsemblPlants"/>
        </authorList>
    </citation>
    <scope>IDENTIFICATION</scope>
</reference>